<protein>
    <submittedName>
        <fullName evidence="1">Uncharacterized protein</fullName>
    </submittedName>
</protein>
<dbReference type="AlphaFoldDB" id="A0AA88GKU3"/>
<dbReference type="EMBL" id="PYSW02000034">
    <property type="protein sequence ID" value="KAG2378321.1"/>
    <property type="molecule type" value="Genomic_DNA"/>
</dbReference>
<name>A0AA88GKU3_NAELO</name>
<evidence type="ECO:0000313" key="1">
    <source>
        <dbReference type="EMBL" id="KAG2378321.1"/>
    </source>
</evidence>
<organism evidence="1 2">
    <name type="scientific">Naegleria lovaniensis</name>
    <name type="common">Amoeba</name>
    <dbReference type="NCBI Taxonomy" id="51637"/>
    <lineage>
        <taxon>Eukaryota</taxon>
        <taxon>Discoba</taxon>
        <taxon>Heterolobosea</taxon>
        <taxon>Tetramitia</taxon>
        <taxon>Eutetramitia</taxon>
        <taxon>Vahlkampfiidae</taxon>
        <taxon>Naegleria</taxon>
    </lineage>
</organism>
<gene>
    <name evidence="1" type="ORF">C9374_008464</name>
</gene>
<sequence>MPTFEDITERSSGGSSKWISSEKALSTTSSSSSELLLIPFKAVRSLIPSIIIPTSPSTARPALFISLYLLSQYLFIEKDNHIPNVTKSFDAKTVPLTNNSETITYSKSISRLSDRRIVKFTLTSSTIDISSKTYDELFSVLVHQFEVNENEKTHYKATRHWLSKSVTFEREIISQADGIVSILKSKALNYSRIVFGALAVIHTSIWLKGFISKYSGSSS</sequence>
<dbReference type="GeneID" id="68100918"/>
<keyword evidence="2" id="KW-1185">Reference proteome</keyword>
<proteinExistence type="predicted"/>
<evidence type="ECO:0000313" key="2">
    <source>
        <dbReference type="Proteomes" id="UP000816034"/>
    </source>
</evidence>
<comment type="caution">
    <text evidence="1">The sequence shown here is derived from an EMBL/GenBank/DDBJ whole genome shotgun (WGS) entry which is preliminary data.</text>
</comment>
<dbReference type="Proteomes" id="UP000816034">
    <property type="component" value="Unassembled WGS sequence"/>
</dbReference>
<reference evidence="1 2" key="1">
    <citation type="journal article" date="2018" name="BMC Genomics">
        <title>The genome of Naegleria lovaniensis, the basis for a comparative approach to unravel pathogenicity factors of the human pathogenic amoeba N. fowleri.</title>
        <authorList>
            <person name="Liechti N."/>
            <person name="Schurch N."/>
            <person name="Bruggmann R."/>
            <person name="Wittwer M."/>
        </authorList>
    </citation>
    <scope>NUCLEOTIDE SEQUENCE [LARGE SCALE GENOMIC DNA]</scope>
    <source>
        <strain evidence="1 2">ATCC 30569</strain>
    </source>
</reference>
<dbReference type="RefSeq" id="XP_044545583.1">
    <property type="nucleotide sequence ID" value="XM_044698543.1"/>
</dbReference>
<accession>A0AA88GKU3</accession>